<evidence type="ECO:0000313" key="9">
    <source>
        <dbReference type="Proteomes" id="UP001201873"/>
    </source>
</evidence>
<dbReference type="PANTHER" id="PTHR35007:SF1">
    <property type="entry name" value="PILUS ASSEMBLY PROTEIN"/>
    <property type="match status" value="1"/>
</dbReference>
<feature type="transmembrane region" description="Helical" evidence="6">
    <location>
        <begin position="149"/>
        <end position="169"/>
    </location>
</feature>
<keyword evidence="9" id="KW-1185">Reference proteome</keyword>
<proteinExistence type="predicted"/>
<sequence>MNSTLTIAAGGALAGYGLFATGRAVVARRPDLGADLTALFATPVPRSTALQRLPGRLCGALRTSGLTRLLLADDVALADRSDDAHMASRLLHLLGGAATGLVCLALGHLFARPPALLSVLLLAGTSVAAVLLADRPIRRLARHRRRDAALAIAAYVDLVRVLLVGGLPLPAALTAAADRGQGWTFTQLREALADARQRSEPPDRGIATLADTYPLREFTDLARTLAAAQAGASPVLAFESRATAIRRLDTARQRAAEATADAQMDLPAAVVALAFVAFLAYPLLTMINSTVGQ</sequence>
<evidence type="ECO:0000256" key="5">
    <source>
        <dbReference type="ARBA" id="ARBA00023136"/>
    </source>
</evidence>
<evidence type="ECO:0000259" key="7">
    <source>
        <dbReference type="Pfam" id="PF00482"/>
    </source>
</evidence>
<dbReference type="EMBL" id="JALKFT010000030">
    <property type="protein sequence ID" value="MCK9878297.1"/>
    <property type="molecule type" value="Genomic_DNA"/>
</dbReference>
<evidence type="ECO:0000256" key="3">
    <source>
        <dbReference type="ARBA" id="ARBA00022692"/>
    </source>
</evidence>
<organism evidence="8 9">
    <name type="scientific">Frankia umida</name>
    <dbReference type="NCBI Taxonomy" id="573489"/>
    <lineage>
        <taxon>Bacteria</taxon>
        <taxon>Bacillati</taxon>
        <taxon>Actinomycetota</taxon>
        <taxon>Actinomycetes</taxon>
        <taxon>Frankiales</taxon>
        <taxon>Frankiaceae</taxon>
        <taxon>Frankia</taxon>
    </lineage>
</organism>
<evidence type="ECO:0000256" key="6">
    <source>
        <dbReference type="SAM" id="Phobius"/>
    </source>
</evidence>
<gene>
    <name evidence="8" type="ORF">MXD59_21410</name>
</gene>
<comment type="caution">
    <text evidence="8">The sequence shown here is derived from an EMBL/GenBank/DDBJ whole genome shotgun (WGS) entry which is preliminary data.</text>
</comment>
<keyword evidence="3 6" id="KW-0812">Transmembrane</keyword>
<dbReference type="Proteomes" id="UP001201873">
    <property type="component" value="Unassembled WGS sequence"/>
</dbReference>
<feature type="transmembrane region" description="Helical" evidence="6">
    <location>
        <begin position="6"/>
        <end position="26"/>
    </location>
</feature>
<evidence type="ECO:0000256" key="2">
    <source>
        <dbReference type="ARBA" id="ARBA00022475"/>
    </source>
</evidence>
<dbReference type="RefSeq" id="WP_248826424.1">
    <property type="nucleotide sequence ID" value="NZ_JALKFT010000030.1"/>
</dbReference>
<feature type="transmembrane region" description="Helical" evidence="6">
    <location>
        <begin position="116"/>
        <end position="137"/>
    </location>
</feature>
<feature type="transmembrane region" description="Helical" evidence="6">
    <location>
        <begin position="266"/>
        <end position="284"/>
    </location>
</feature>
<dbReference type="PANTHER" id="PTHR35007">
    <property type="entry name" value="INTEGRAL MEMBRANE PROTEIN-RELATED"/>
    <property type="match status" value="1"/>
</dbReference>
<keyword evidence="5 6" id="KW-0472">Membrane</keyword>
<comment type="subcellular location">
    <subcellularLocation>
        <location evidence="1">Cell membrane</location>
        <topology evidence="1">Multi-pass membrane protein</topology>
    </subcellularLocation>
</comment>
<accession>A0ABT0K3A8</accession>
<keyword evidence="4 6" id="KW-1133">Transmembrane helix</keyword>
<feature type="domain" description="Type II secretion system protein GspF" evidence="7">
    <location>
        <begin position="157"/>
        <end position="280"/>
    </location>
</feature>
<keyword evidence="2" id="KW-1003">Cell membrane</keyword>
<evidence type="ECO:0000256" key="4">
    <source>
        <dbReference type="ARBA" id="ARBA00022989"/>
    </source>
</evidence>
<dbReference type="InterPro" id="IPR018076">
    <property type="entry name" value="T2SS_GspF_dom"/>
</dbReference>
<feature type="transmembrane region" description="Helical" evidence="6">
    <location>
        <begin position="90"/>
        <end position="110"/>
    </location>
</feature>
<evidence type="ECO:0000313" key="8">
    <source>
        <dbReference type="EMBL" id="MCK9878297.1"/>
    </source>
</evidence>
<protein>
    <submittedName>
        <fullName evidence="8">Type II secretion system F family protein</fullName>
    </submittedName>
</protein>
<evidence type="ECO:0000256" key="1">
    <source>
        <dbReference type="ARBA" id="ARBA00004651"/>
    </source>
</evidence>
<dbReference type="Pfam" id="PF00482">
    <property type="entry name" value="T2SSF"/>
    <property type="match status" value="1"/>
</dbReference>
<reference evidence="8 9" key="1">
    <citation type="submission" date="2022-04" db="EMBL/GenBank/DDBJ databases">
        <title>Genome diversity in the genus Frankia.</title>
        <authorList>
            <person name="Carlos-Shanley C."/>
            <person name="Hahn D."/>
        </authorList>
    </citation>
    <scope>NUCLEOTIDE SEQUENCE [LARGE SCALE GENOMIC DNA]</scope>
    <source>
        <strain evidence="8 9">Ag45/Mut15</strain>
    </source>
</reference>
<name>A0ABT0K3A8_9ACTN</name>